<feature type="compositionally biased region" description="Polar residues" evidence="5">
    <location>
        <begin position="177"/>
        <end position="193"/>
    </location>
</feature>
<feature type="region of interest" description="Disordered" evidence="5">
    <location>
        <begin position="1353"/>
        <end position="1402"/>
    </location>
</feature>
<gene>
    <name evidence="8" type="ORF">LF543_00360</name>
</gene>
<feature type="compositionally biased region" description="Polar residues" evidence="5">
    <location>
        <begin position="216"/>
        <end position="248"/>
    </location>
</feature>
<feature type="region of interest" description="Disordered" evidence="5">
    <location>
        <begin position="43"/>
        <end position="248"/>
    </location>
</feature>
<proteinExistence type="predicted"/>
<evidence type="ECO:0000256" key="6">
    <source>
        <dbReference type="SAM" id="Phobius"/>
    </source>
</evidence>
<feature type="compositionally biased region" description="Low complexity" evidence="5">
    <location>
        <begin position="43"/>
        <end position="65"/>
    </location>
</feature>
<protein>
    <submittedName>
        <fullName evidence="8">LPXTG cell wall anchor domain-containing protein</fullName>
    </submittedName>
</protein>
<feature type="region of interest" description="Disordered" evidence="5">
    <location>
        <begin position="1030"/>
        <end position="1071"/>
    </location>
</feature>
<feature type="compositionally biased region" description="Basic and acidic residues" evidence="5">
    <location>
        <begin position="194"/>
        <end position="215"/>
    </location>
</feature>
<dbReference type="KEGG" id="lfv:LF543_00360"/>
<feature type="region of interest" description="Disordered" evidence="5">
    <location>
        <begin position="403"/>
        <end position="454"/>
    </location>
</feature>
<dbReference type="PROSITE" id="PS50847">
    <property type="entry name" value="GRAM_POS_ANCHORING"/>
    <property type="match status" value="1"/>
</dbReference>
<keyword evidence="2" id="KW-0964">Secreted</keyword>
<evidence type="ECO:0000256" key="4">
    <source>
        <dbReference type="ARBA" id="ARBA00023088"/>
    </source>
</evidence>
<organism evidence="8 9">
    <name type="scientific">Fructilactobacillus fructivorans</name>
    <dbReference type="NCBI Taxonomy" id="1614"/>
    <lineage>
        <taxon>Bacteria</taxon>
        <taxon>Bacillati</taxon>
        <taxon>Bacillota</taxon>
        <taxon>Bacilli</taxon>
        <taxon>Lactobacillales</taxon>
        <taxon>Lactobacillaceae</taxon>
        <taxon>Fructilactobacillus</taxon>
    </lineage>
</organism>
<name>A0AAE6NZ41_9LACO</name>
<evidence type="ECO:0000256" key="5">
    <source>
        <dbReference type="SAM" id="MobiDB-lite"/>
    </source>
</evidence>
<evidence type="ECO:0000256" key="2">
    <source>
        <dbReference type="ARBA" id="ARBA00022525"/>
    </source>
</evidence>
<dbReference type="Gene3D" id="2.60.40.4300">
    <property type="match status" value="7"/>
</dbReference>
<keyword evidence="1" id="KW-0134">Cell wall</keyword>
<accession>A0AAE6NZ41</accession>
<dbReference type="InterPro" id="IPR022263">
    <property type="entry name" value="KxYKxGKxW"/>
</dbReference>
<feature type="compositionally biased region" description="Polar residues" evidence="5">
    <location>
        <begin position="66"/>
        <end position="87"/>
    </location>
</feature>
<dbReference type="Pfam" id="PF00746">
    <property type="entry name" value="Gram_pos_anchor"/>
    <property type="match status" value="1"/>
</dbReference>
<reference evidence="8 9" key="1">
    <citation type="submission" date="2019-10" db="EMBL/GenBank/DDBJ databases">
        <title>Genome sequencing of Lactobacillus fructivorans.</title>
        <authorList>
            <person name="Kim K."/>
        </authorList>
    </citation>
    <scope>NUCLEOTIDE SEQUENCE [LARGE SCALE GENOMIC DNA]</scope>
    <source>
        <strain evidence="8 9">LF543</strain>
    </source>
</reference>
<dbReference type="Proteomes" id="UP000327194">
    <property type="component" value="Chromosome"/>
</dbReference>
<dbReference type="NCBIfam" id="TIGR01167">
    <property type="entry name" value="LPXTG_anchor"/>
    <property type="match status" value="1"/>
</dbReference>
<evidence type="ECO:0000313" key="9">
    <source>
        <dbReference type="Proteomes" id="UP000327194"/>
    </source>
</evidence>
<keyword evidence="6" id="KW-0472">Membrane</keyword>
<feature type="domain" description="Gram-positive cocci surface proteins LPxTG" evidence="7">
    <location>
        <begin position="1466"/>
        <end position="1504"/>
    </location>
</feature>
<sequence>MYVDSKKHFKMYKAGKKWMVAAIVTAFTVGGLTIGVNADTMVSSNSSSDVSTSEQSQQTTYTASTKNANAENDQSHSVTSSGDFNQTTKRDTSKPGDQSPGAKSQNQDDDQSNQPVSKSQPDQKQSNDQSSQTKAGQDKTVGQKNDSVKDENNTNSSNHQSNQEDKQSSDQNDSSKVNPNQKQGQVPQTNQSNSDDKTASQNDQPKRKTQDKSVKSDPQSATNQPVSGQKNNNTQLASENTNSNLPRGIKITSNQVSAPSNNDFNQFGNLDISNNVSVTDANATINPGDKIGFNIAHSADSNGNGMMKKVINWNRVAMTGGTDYGHLEVNGDTGQVFYVFDKTVQLTTSGFEFNLNVPFQADSSVPRVATNYSSDFQQGNTTYQLGNFSYGYTVSSNLSAPNQAQAPGLRAGQDGSGDYAGVSTYDGPNANNPVAGSDHAHSIFDPSKGDQPSFTNVLYPNTDPDSNLNNLTGRTWTVDVKGNKASFDLNGLRFGIPQANLPSSVAWAGKYAGQWITLGQLRQVLPGMQVQMNQISSDNARLALIFPNDVGIQDLQFTGNLVAPDVGGTYSVNFGYHDDQGTHFDNIPMTLTYRTSKQHGFFPSIAASDKSLNADTFDVNNLNRYLLDGTNVQDSTNNDKLKISDDSYLRNALIEHQAGTYNVTYETTNSLGLTSYQTVSVTVAVSQNVTDSTTGTTTIHYNNNNCNQVAPDKVINAHFTRTGKRDPLTNNVTWDDWDSDDSGYDITPPTVKFMTPNKIHVSGDVVANEHNFETVVYSGMTKLVTDEGRGQRKIYYVDRNGKEIAPSKTVTADFTRTGLKDLLLNEIMWNNWTSNDNHYDVSLPAIDGMASGKDGVSGTITLNENDTDNVIYTDNTEPVSDHATAQRTIHYVDSNGNEIAPSKIVTANFIRTGKKNLRTDDIAWNNWTSNNDRYDINSATVDNMTPGQQRISGVLTPGERNSENVIYSDNTKQITDETTGQKVIRYVDRDGKKVAPSKTMTADFTRTGIKDLRTGDVTWNKWNSNHYNATSPSVDNMTPSQSQISGTLSPNENDSENVVYTDNTEPVNDQTTGRKTIHYVDHDGNRVAPSKTITTNFHRTGIKDLRTNHTNWNNWSSSDNYYNATSPSVDNMTPSQPQISGTLSPNEDDSETVVYTDNTEPVNDQTTGRKTIHYVDHDGKKVASSKTITTNFHRTGIKDMRSGNITWNNWIDNDNHYNVTSPAVDNMTPNEQHVCGTIALNENDSEKVVYTDNTKQITNKVGGQKVIRYVNGNGKEVVPSKTVTANFIRTGTKDLRTNNITWNDWNSENARYDVTSPAVDSMTPDKKRISGTLMPNESSSENVIYTKNHSKETKTTLAHPANGDSSDPIPSQNNHHDNFTPNKNKNNHSMNFGGKKQSPIASKFDKSNEGFVNKITELHTPRIVHPDQIRQQKRVSQVPLKVTTQSNREEKTAKPNQVIRKNKAQLPQTGQNSDNFLSIIGTMLLSLLGFIGLEKWFRDRKETK</sequence>
<keyword evidence="3" id="KW-0732">Signal</keyword>
<evidence type="ECO:0000256" key="3">
    <source>
        <dbReference type="ARBA" id="ARBA00022729"/>
    </source>
</evidence>
<evidence type="ECO:0000313" key="8">
    <source>
        <dbReference type="EMBL" id="QFX92125.1"/>
    </source>
</evidence>
<keyword evidence="6" id="KW-1133">Transmembrane helix</keyword>
<evidence type="ECO:0000259" key="7">
    <source>
        <dbReference type="PROSITE" id="PS50847"/>
    </source>
</evidence>
<feature type="region of interest" description="Disordered" evidence="5">
    <location>
        <begin position="1316"/>
        <end position="1339"/>
    </location>
</feature>
<feature type="compositionally biased region" description="Polar residues" evidence="5">
    <location>
        <begin position="1363"/>
        <end position="1390"/>
    </location>
</feature>
<evidence type="ECO:0000256" key="1">
    <source>
        <dbReference type="ARBA" id="ARBA00022512"/>
    </source>
</evidence>
<dbReference type="InterPro" id="IPR041495">
    <property type="entry name" value="Mub_B2"/>
</dbReference>
<dbReference type="EMBL" id="CP045562">
    <property type="protein sequence ID" value="QFX92125.1"/>
    <property type="molecule type" value="Genomic_DNA"/>
</dbReference>
<dbReference type="Pfam" id="PF17966">
    <property type="entry name" value="Muc_B2"/>
    <property type="match status" value="7"/>
</dbReference>
<keyword evidence="6" id="KW-0812">Transmembrane</keyword>
<dbReference type="RefSeq" id="WP_153218746.1">
    <property type="nucleotide sequence ID" value="NZ_CP045562.1"/>
</dbReference>
<keyword evidence="4" id="KW-0572">Peptidoglycan-anchor</keyword>
<feature type="compositionally biased region" description="Polar residues" evidence="5">
    <location>
        <begin position="115"/>
        <end position="145"/>
    </location>
</feature>
<dbReference type="NCBIfam" id="TIGR03715">
    <property type="entry name" value="KxYKxGKxW"/>
    <property type="match status" value="1"/>
</dbReference>
<feature type="transmembrane region" description="Helical" evidence="6">
    <location>
        <begin position="1476"/>
        <end position="1497"/>
    </location>
</feature>
<dbReference type="InterPro" id="IPR019931">
    <property type="entry name" value="LPXTG_anchor"/>
</dbReference>
<dbReference type="Pfam" id="PF19258">
    <property type="entry name" value="KxYKxGKxW_sig"/>
    <property type="match status" value="1"/>
</dbReference>